<reference evidence="2" key="2">
    <citation type="submission" date="2024-08" db="UniProtKB">
        <authorList>
            <consortium name="EnsemblMetazoa"/>
        </authorList>
    </citation>
    <scope>IDENTIFICATION</scope>
</reference>
<keyword evidence="3" id="KW-1185">Reference proteome</keyword>
<protein>
    <submittedName>
        <fullName evidence="2">Uncharacterized protein</fullName>
    </submittedName>
</protein>
<feature type="region of interest" description="Disordered" evidence="1">
    <location>
        <begin position="124"/>
        <end position="155"/>
    </location>
</feature>
<evidence type="ECO:0000313" key="3">
    <source>
        <dbReference type="Proteomes" id="UP000019118"/>
    </source>
</evidence>
<reference evidence="3" key="1">
    <citation type="journal article" date="2013" name="Genome Biol.">
        <title>Draft genome of the mountain pine beetle, Dendroctonus ponderosae Hopkins, a major forest pest.</title>
        <authorList>
            <person name="Keeling C.I."/>
            <person name="Yuen M.M."/>
            <person name="Liao N.Y."/>
            <person name="Docking T.R."/>
            <person name="Chan S.K."/>
            <person name="Taylor G.A."/>
            <person name="Palmquist D.L."/>
            <person name="Jackman S.D."/>
            <person name="Nguyen A."/>
            <person name="Li M."/>
            <person name="Henderson H."/>
            <person name="Janes J.K."/>
            <person name="Zhao Y."/>
            <person name="Pandoh P."/>
            <person name="Moore R."/>
            <person name="Sperling F.A."/>
            <person name="Huber D.P."/>
            <person name="Birol I."/>
            <person name="Jones S.J."/>
            <person name="Bohlmann J."/>
        </authorList>
    </citation>
    <scope>NUCLEOTIDE SEQUENCE</scope>
</reference>
<name>A0AAR5P2M1_DENPD</name>
<evidence type="ECO:0000313" key="2">
    <source>
        <dbReference type="EnsemblMetazoa" id="XP_019755379.1"/>
    </source>
</evidence>
<organism evidence="2 3">
    <name type="scientific">Dendroctonus ponderosae</name>
    <name type="common">Mountain pine beetle</name>
    <dbReference type="NCBI Taxonomy" id="77166"/>
    <lineage>
        <taxon>Eukaryota</taxon>
        <taxon>Metazoa</taxon>
        <taxon>Ecdysozoa</taxon>
        <taxon>Arthropoda</taxon>
        <taxon>Hexapoda</taxon>
        <taxon>Insecta</taxon>
        <taxon>Pterygota</taxon>
        <taxon>Neoptera</taxon>
        <taxon>Endopterygota</taxon>
        <taxon>Coleoptera</taxon>
        <taxon>Polyphaga</taxon>
        <taxon>Cucujiformia</taxon>
        <taxon>Curculionidae</taxon>
        <taxon>Scolytinae</taxon>
        <taxon>Dendroctonus</taxon>
    </lineage>
</organism>
<dbReference type="AlphaFoldDB" id="A0AAR5P2M1"/>
<feature type="compositionally biased region" description="Polar residues" evidence="1">
    <location>
        <begin position="139"/>
        <end position="152"/>
    </location>
</feature>
<sequence>GYGQIWEAHKETQHKNSLQAHNKDPRMFRPLHRNFTKRSVATRIEEHRQNCKLGHVEKSAVTEDVLSDGTHNIYFGEAQVLATTTGYRPRLIREAIEIYKHDDNFNRNEETVVLNKIRFPALTNGKTARKSHSSRQERGSSTPEDMTTSSQPVHKYGLRLMNRIRTIDEDNYRLPTPSHKMITRFFTDTVPIY</sequence>
<evidence type="ECO:0000256" key="1">
    <source>
        <dbReference type="SAM" id="MobiDB-lite"/>
    </source>
</evidence>
<proteinExistence type="predicted"/>
<dbReference type="EnsemblMetazoa" id="XM_019899820.1">
    <property type="protein sequence ID" value="XP_019755379.1"/>
    <property type="gene ID" value="LOC109534234"/>
</dbReference>
<dbReference type="Proteomes" id="UP000019118">
    <property type="component" value="Unassembled WGS sequence"/>
</dbReference>
<accession>A0AAR5P2M1</accession>